<accession>A0A4R4YBC1</accession>
<evidence type="ECO:0000313" key="3">
    <source>
        <dbReference type="Proteomes" id="UP000295302"/>
    </source>
</evidence>
<protein>
    <submittedName>
        <fullName evidence="2">Uncharacterized protein</fullName>
    </submittedName>
</protein>
<sequence length="82" mass="9080">MAPAEPWQCPQCGRSWEPFPSSVEYPERSAGLMDDRVFVTILIVLGAVALGCLAISREAFAVAFCAIFVVALARGWREFRNM</sequence>
<dbReference type="RefSeq" id="WP_132618306.1">
    <property type="nucleotide sequence ID" value="NZ_SMKQ01000135.1"/>
</dbReference>
<comment type="caution">
    <text evidence="2">The sequence shown here is derived from an EMBL/GenBank/DDBJ whole genome shotgun (WGS) entry which is preliminary data.</text>
</comment>
<gene>
    <name evidence="2" type="ORF">E1286_31790</name>
</gene>
<dbReference type="Proteomes" id="UP000295302">
    <property type="component" value="Unassembled WGS sequence"/>
</dbReference>
<feature type="transmembrane region" description="Helical" evidence="1">
    <location>
        <begin position="60"/>
        <end position="76"/>
    </location>
</feature>
<organism evidence="2 3">
    <name type="scientific">Nonomuraea terrae</name>
    <dbReference type="NCBI Taxonomy" id="2530383"/>
    <lineage>
        <taxon>Bacteria</taxon>
        <taxon>Bacillati</taxon>
        <taxon>Actinomycetota</taxon>
        <taxon>Actinomycetes</taxon>
        <taxon>Streptosporangiales</taxon>
        <taxon>Streptosporangiaceae</taxon>
        <taxon>Nonomuraea</taxon>
    </lineage>
</organism>
<evidence type="ECO:0000256" key="1">
    <source>
        <dbReference type="SAM" id="Phobius"/>
    </source>
</evidence>
<reference evidence="2 3" key="1">
    <citation type="submission" date="2019-03" db="EMBL/GenBank/DDBJ databases">
        <title>Draft genome sequences of novel Actinobacteria.</title>
        <authorList>
            <person name="Sahin N."/>
            <person name="Ay H."/>
            <person name="Saygin H."/>
        </authorList>
    </citation>
    <scope>NUCLEOTIDE SEQUENCE [LARGE SCALE GENOMIC DNA]</scope>
    <source>
        <strain evidence="2 3">CH32</strain>
    </source>
</reference>
<keyword evidence="1" id="KW-0472">Membrane</keyword>
<keyword evidence="3" id="KW-1185">Reference proteome</keyword>
<keyword evidence="1" id="KW-1133">Transmembrane helix</keyword>
<dbReference type="AlphaFoldDB" id="A0A4R4YBC1"/>
<keyword evidence="1" id="KW-0812">Transmembrane</keyword>
<proteinExistence type="predicted"/>
<evidence type="ECO:0000313" key="2">
    <source>
        <dbReference type="EMBL" id="TDD41938.1"/>
    </source>
</evidence>
<dbReference type="EMBL" id="SMKQ01000135">
    <property type="protein sequence ID" value="TDD41938.1"/>
    <property type="molecule type" value="Genomic_DNA"/>
</dbReference>
<feature type="transmembrane region" description="Helical" evidence="1">
    <location>
        <begin position="37"/>
        <end position="55"/>
    </location>
</feature>
<name>A0A4R4YBC1_9ACTN</name>